<dbReference type="EMBL" id="JBHTCF010000010">
    <property type="protein sequence ID" value="MFC7307137.1"/>
    <property type="molecule type" value="Genomic_DNA"/>
</dbReference>
<keyword evidence="1" id="KW-0472">Membrane</keyword>
<proteinExistence type="predicted"/>
<organism evidence="2 3">
    <name type="scientific">Streptomyces monticola</name>
    <dbReference type="NCBI Taxonomy" id="2666263"/>
    <lineage>
        <taxon>Bacteria</taxon>
        <taxon>Bacillati</taxon>
        <taxon>Actinomycetota</taxon>
        <taxon>Actinomycetes</taxon>
        <taxon>Kitasatosporales</taxon>
        <taxon>Streptomycetaceae</taxon>
        <taxon>Streptomyces</taxon>
    </lineage>
</organism>
<accession>A0ABW2JMX1</accession>
<name>A0ABW2JMX1_9ACTN</name>
<dbReference type="Proteomes" id="UP001596523">
    <property type="component" value="Unassembled WGS sequence"/>
</dbReference>
<gene>
    <name evidence="2" type="ORF">ACFQVC_23270</name>
</gene>
<feature type="transmembrane region" description="Helical" evidence="1">
    <location>
        <begin position="437"/>
        <end position="456"/>
    </location>
</feature>
<evidence type="ECO:0000313" key="3">
    <source>
        <dbReference type="Proteomes" id="UP001596523"/>
    </source>
</evidence>
<feature type="transmembrane region" description="Helical" evidence="1">
    <location>
        <begin position="93"/>
        <end position="113"/>
    </location>
</feature>
<keyword evidence="1" id="KW-1133">Transmembrane helix</keyword>
<keyword evidence="1" id="KW-0812">Transmembrane</keyword>
<reference evidence="3" key="1">
    <citation type="journal article" date="2019" name="Int. J. Syst. Evol. Microbiol.">
        <title>The Global Catalogue of Microorganisms (GCM) 10K type strain sequencing project: providing services to taxonomists for standard genome sequencing and annotation.</title>
        <authorList>
            <consortium name="The Broad Institute Genomics Platform"/>
            <consortium name="The Broad Institute Genome Sequencing Center for Infectious Disease"/>
            <person name="Wu L."/>
            <person name="Ma J."/>
        </authorList>
    </citation>
    <scope>NUCLEOTIDE SEQUENCE [LARGE SCALE GENOMIC DNA]</scope>
    <source>
        <strain evidence="3">SYNS20</strain>
    </source>
</reference>
<sequence>MPDDLQHEPAPQPDALTEGPPAWTARAERIALWALAATAVLTVLTLIWYVRLDNAHQPLKGWAALAAVGALLLICGIVVLVRPFRLTHGRTVLTSALVSVVLAAGTVSTWMHISKDDAHLLSPGTIVNSSDQARALLDKDKSAKKTTRIPTGLFIQQLTFDGPTAVQVSGYVWQRVPKGFPKEYEGVVLPDAEDSYGTKEVYRDVHTDGSATVGWYFKARVIQHFDYKRFPLDRQSVRLRLWDADRADNSIVLEPDFHSYPPWEYKRMLGTDPELVLSGWERTFSGWSYADPVYETTLGGNLRPYAQAPSAPPELYFNVGLAREAAMPMLSSLIRWGIVAVMIFLALFVYSKERGELRPNLGFSTWAVITFSVSMLLVIVVDQTAVREQTATAMAYVEWFALSLYVVILLVALNAVRLTSKRTTPGLEWQDNRLAKLLYWPLLLTLIFAATLYVFSPRW</sequence>
<comment type="caution">
    <text evidence="2">The sequence shown here is derived from an EMBL/GenBank/DDBJ whole genome shotgun (WGS) entry which is preliminary data.</text>
</comment>
<feature type="transmembrane region" description="Helical" evidence="1">
    <location>
        <begin position="62"/>
        <end position="81"/>
    </location>
</feature>
<protein>
    <submittedName>
        <fullName evidence="2">Uncharacterized protein</fullName>
    </submittedName>
</protein>
<keyword evidence="3" id="KW-1185">Reference proteome</keyword>
<dbReference type="RefSeq" id="WP_381833539.1">
    <property type="nucleotide sequence ID" value="NZ_JBHTCF010000010.1"/>
</dbReference>
<feature type="transmembrane region" description="Helical" evidence="1">
    <location>
        <begin position="363"/>
        <end position="381"/>
    </location>
</feature>
<evidence type="ECO:0000313" key="2">
    <source>
        <dbReference type="EMBL" id="MFC7307137.1"/>
    </source>
</evidence>
<feature type="transmembrane region" description="Helical" evidence="1">
    <location>
        <begin position="393"/>
        <end position="416"/>
    </location>
</feature>
<feature type="transmembrane region" description="Helical" evidence="1">
    <location>
        <begin position="30"/>
        <end position="50"/>
    </location>
</feature>
<feature type="transmembrane region" description="Helical" evidence="1">
    <location>
        <begin position="333"/>
        <end position="351"/>
    </location>
</feature>
<evidence type="ECO:0000256" key="1">
    <source>
        <dbReference type="SAM" id="Phobius"/>
    </source>
</evidence>